<accession>A0A6L2MTY8</accession>
<feature type="non-terminal residue" evidence="2">
    <location>
        <position position="1"/>
    </location>
</feature>
<dbReference type="AlphaFoldDB" id="A0A6L2MTY8"/>
<sequence length="468" mass="53581">SESGGYIHILSDKGNIVYSYHVKDQTISVSSIPCVAGTNDVSSWTMLECIRLEDDHDHLKQEKDKGDEIVVRSVKRDHEACEYEFTTDGSRLLNSMFHEVDIIVQSINNGDEDESPLLNIPLHVLENVMEFCVGVEYLKFRSTCKLCHLAAPLIQCKNRKALNQLETYSLLSPWLMVFDKHKGIITFTDPMFGDKYFIKTPQDLIGEYSEIKCSRYGWLLILKPDNTMVFYNPFTSDIRTLPEVLSTNSYSFSAPPTSPDCMVVALTRRWVIIHLVAGEPSWDRISLDFVGDDYQFLTSYGQLESLDLYAMKANGGLDIYKEMGGEYYRWERTVIPAPTSCCTSLRQSFLVRCEERFLQVILGEFGESVEVFKLNDTTQEWVKIDSLGKHMIFVSSASSICIEAKVPEMENKIYFPRLSSPKGNMVFYSLETCRYHAFNNKDIQENFGDFFGTRSLAAPRAWIEPNWC</sequence>
<proteinExistence type="predicted"/>
<dbReference type="EMBL" id="BKCJ010007342">
    <property type="protein sequence ID" value="GEU76767.1"/>
    <property type="molecule type" value="Genomic_DNA"/>
</dbReference>
<dbReference type="InterPro" id="IPR005174">
    <property type="entry name" value="KIB1-4_b-propeller"/>
</dbReference>
<feature type="domain" description="KIB1-4 beta-propeller" evidence="1">
    <location>
        <begin position="196"/>
        <end position="428"/>
    </location>
</feature>
<organism evidence="2">
    <name type="scientific">Tanacetum cinerariifolium</name>
    <name type="common">Dalmatian daisy</name>
    <name type="synonym">Chrysanthemum cinerariifolium</name>
    <dbReference type="NCBI Taxonomy" id="118510"/>
    <lineage>
        <taxon>Eukaryota</taxon>
        <taxon>Viridiplantae</taxon>
        <taxon>Streptophyta</taxon>
        <taxon>Embryophyta</taxon>
        <taxon>Tracheophyta</taxon>
        <taxon>Spermatophyta</taxon>
        <taxon>Magnoliopsida</taxon>
        <taxon>eudicotyledons</taxon>
        <taxon>Gunneridae</taxon>
        <taxon>Pentapetalae</taxon>
        <taxon>asterids</taxon>
        <taxon>campanulids</taxon>
        <taxon>Asterales</taxon>
        <taxon>Asteraceae</taxon>
        <taxon>Asteroideae</taxon>
        <taxon>Anthemideae</taxon>
        <taxon>Anthemidinae</taxon>
        <taxon>Tanacetum</taxon>
    </lineage>
</organism>
<evidence type="ECO:0000259" key="1">
    <source>
        <dbReference type="Pfam" id="PF03478"/>
    </source>
</evidence>
<gene>
    <name evidence="2" type="ORF">Tci_048745</name>
</gene>
<evidence type="ECO:0000313" key="2">
    <source>
        <dbReference type="EMBL" id="GEU76767.1"/>
    </source>
</evidence>
<dbReference type="PANTHER" id="PTHR33127:SF5">
    <property type="entry name" value="TRANSMEMBRANE PROTEIN"/>
    <property type="match status" value="1"/>
</dbReference>
<comment type="caution">
    <text evidence="2">The sequence shown here is derived from an EMBL/GenBank/DDBJ whole genome shotgun (WGS) entry which is preliminary data.</text>
</comment>
<dbReference type="PANTHER" id="PTHR33127">
    <property type="entry name" value="TRANSMEMBRANE PROTEIN"/>
    <property type="match status" value="1"/>
</dbReference>
<dbReference type="Pfam" id="PF03478">
    <property type="entry name" value="Beta-prop_KIB1-4"/>
    <property type="match status" value="1"/>
</dbReference>
<reference evidence="2" key="1">
    <citation type="journal article" date="2019" name="Sci. Rep.">
        <title>Draft genome of Tanacetum cinerariifolium, the natural source of mosquito coil.</title>
        <authorList>
            <person name="Yamashiro T."/>
            <person name="Shiraishi A."/>
            <person name="Satake H."/>
            <person name="Nakayama K."/>
        </authorList>
    </citation>
    <scope>NUCLEOTIDE SEQUENCE</scope>
</reference>
<name>A0A6L2MTY8_TANCI</name>
<protein>
    <recommendedName>
        <fullName evidence="1">KIB1-4 beta-propeller domain-containing protein</fullName>
    </recommendedName>
</protein>